<keyword evidence="3" id="KW-1185">Reference proteome</keyword>
<accession>A0ABT3AZU3</accession>
<name>A0ABT3AZU3_9CYAN</name>
<organism evidence="2 3">
    <name type="scientific">Plectonema radiosum NIES-515</name>
    <dbReference type="NCBI Taxonomy" id="2986073"/>
    <lineage>
        <taxon>Bacteria</taxon>
        <taxon>Bacillati</taxon>
        <taxon>Cyanobacteriota</taxon>
        <taxon>Cyanophyceae</taxon>
        <taxon>Oscillatoriophycideae</taxon>
        <taxon>Oscillatoriales</taxon>
        <taxon>Microcoleaceae</taxon>
        <taxon>Plectonema</taxon>
    </lineage>
</organism>
<evidence type="ECO:0000313" key="2">
    <source>
        <dbReference type="EMBL" id="MCV3214646.1"/>
    </source>
</evidence>
<feature type="signal peptide" evidence="1">
    <location>
        <begin position="1"/>
        <end position="18"/>
    </location>
</feature>
<dbReference type="Proteomes" id="UP001526143">
    <property type="component" value="Unassembled WGS sequence"/>
</dbReference>
<feature type="chain" id="PRO_5047018937" evidence="1">
    <location>
        <begin position="19"/>
        <end position="330"/>
    </location>
</feature>
<dbReference type="SUPFAM" id="SSF82171">
    <property type="entry name" value="DPP6 N-terminal domain-like"/>
    <property type="match status" value="1"/>
</dbReference>
<gene>
    <name evidence="2" type="ORF">OGM63_14170</name>
</gene>
<reference evidence="2 3" key="1">
    <citation type="submission" date="2022-10" db="EMBL/GenBank/DDBJ databases">
        <title>Identification of biosynthetic pathway for the production of the potent trypsin inhibitor radiosumin.</title>
        <authorList>
            <person name="Fewer D.P."/>
            <person name="Delbaje E."/>
            <person name="Ouyang X."/>
            <person name="Agostino P.D."/>
            <person name="Wahlsten M."/>
            <person name="Jokela J."/>
            <person name="Permi P."/>
            <person name="Haapaniemi E."/>
            <person name="Koistinen H."/>
        </authorList>
    </citation>
    <scope>NUCLEOTIDE SEQUENCE [LARGE SCALE GENOMIC DNA]</scope>
    <source>
        <strain evidence="2 3">NIES-515</strain>
    </source>
</reference>
<evidence type="ECO:0000313" key="3">
    <source>
        <dbReference type="Proteomes" id="UP001526143"/>
    </source>
</evidence>
<sequence>MNLIIRRRRFGQMVIVSAATTAIANFAGKSIAQNSQSLIGVRFSSNTTKQSKKVSTDVENSTPALTLVSLDFSVSSDFSSGEEKLSTEIPTQTVDNKDTKTEKVSKAIHSQPSERITGLAVLSDGTIITSTVGSDQKGNYSKLLFTDKKSPKSNKSKKVSGFKKSNSTIEYVVATKDDKIISVVSQTGGPPPFELVLIDPKNGKVTYDTELKLPDLPPDIRFSNLALAPDGTFFATTLDRDDATTLVQLDPQRISVLTGRLLINKLAQLTYNKEPLPNDLLSLTFSPSGQLIALARFENDKTNSLLAVDRKTGEMTLLSKVAVDKIAFTR</sequence>
<dbReference type="RefSeq" id="WP_263746223.1">
    <property type="nucleotide sequence ID" value="NZ_JAOWRF010000211.1"/>
</dbReference>
<proteinExistence type="predicted"/>
<evidence type="ECO:0000256" key="1">
    <source>
        <dbReference type="SAM" id="SignalP"/>
    </source>
</evidence>
<dbReference type="Gene3D" id="2.130.10.120">
    <property type="entry name" value="Prolyl oligopeptidase, N-terminal domain"/>
    <property type="match status" value="1"/>
</dbReference>
<keyword evidence="1" id="KW-0732">Signal</keyword>
<dbReference type="EMBL" id="JAOWRF010000211">
    <property type="protein sequence ID" value="MCV3214646.1"/>
    <property type="molecule type" value="Genomic_DNA"/>
</dbReference>
<comment type="caution">
    <text evidence="2">The sequence shown here is derived from an EMBL/GenBank/DDBJ whole genome shotgun (WGS) entry which is preliminary data.</text>
</comment>
<protein>
    <submittedName>
        <fullName evidence="2">Uncharacterized protein</fullName>
    </submittedName>
</protein>